<name>A0A238L1K8_9RHOB</name>
<feature type="region of interest" description="Disordered" evidence="1">
    <location>
        <begin position="347"/>
        <end position="378"/>
    </location>
</feature>
<protein>
    <submittedName>
        <fullName evidence="2">DNA relaxase MbeA</fullName>
        <ecNumber evidence="2">5.99.1.2</ecNumber>
    </submittedName>
</protein>
<keyword evidence="3" id="KW-1185">Reference proteome</keyword>
<dbReference type="OrthoDB" id="5351104at2"/>
<evidence type="ECO:0000256" key="1">
    <source>
        <dbReference type="SAM" id="MobiDB-lite"/>
    </source>
</evidence>
<dbReference type="EC" id="5.99.1.2" evidence="2"/>
<keyword evidence="2" id="KW-0413">Isomerase</keyword>
<sequence length="507" mass="56641">MLIKFFRNGKGAGAGPVGYLVADKVLAYDDNRELIRDADGQPITVTREPLPEVLRGNPDRTEALIDASRHQWTYRAGVISFAAEDAPTEEQQAEVMDHFEGLAFAGLDPEQYEVLWVRHTHEDRVELHFCTPRLELTSGRSLNIAPPGYEKAFDSLRDVMNQRHDWADPMELERTQEVRDTIETPTRAQGRDELHAWLQDQISVGLITDRATMIDALADAGYDLPRVGKAYLTAQDPDTGERWRLKGEIFHEDWQADPVEREAERGAGHDPAGLRRLDGIPAGELQERFEQHCDQRAAYNRDRYPHFSATEQELADDLALADHGDILGGDRLDDGRELALDAVADQLGTDGLGGDTDRQGGLDMAGIGPDQDASEDLHTGRQISDLHQDRGGLDDDTPDSLGTRLARLRRAVGNGLRGLSKGIERVRGTLDDQDAEPDGWYRTMRDAAGAFASRVTESIAWIVERGSELRDAGRAIEQELELSEGRRREAETELEEREVEMDRGMTH</sequence>
<dbReference type="Proteomes" id="UP000220836">
    <property type="component" value="Unassembled WGS sequence"/>
</dbReference>
<proteinExistence type="predicted"/>
<evidence type="ECO:0000313" key="2">
    <source>
        <dbReference type="EMBL" id="SMX48975.1"/>
    </source>
</evidence>
<dbReference type="GO" id="GO:0016853">
    <property type="term" value="F:isomerase activity"/>
    <property type="evidence" value="ECO:0007669"/>
    <property type="project" value="UniProtKB-KW"/>
</dbReference>
<accession>A0A238L1K8</accession>
<organism evidence="2 3">
    <name type="scientific">Pelagimonas varians</name>
    <dbReference type="NCBI Taxonomy" id="696760"/>
    <lineage>
        <taxon>Bacteria</taxon>
        <taxon>Pseudomonadati</taxon>
        <taxon>Pseudomonadota</taxon>
        <taxon>Alphaproteobacteria</taxon>
        <taxon>Rhodobacterales</taxon>
        <taxon>Roseobacteraceae</taxon>
        <taxon>Pelagimonas</taxon>
    </lineage>
</organism>
<dbReference type="AlphaFoldDB" id="A0A238L1K8"/>
<dbReference type="EMBL" id="FXYH01000019">
    <property type="protein sequence ID" value="SMX48975.1"/>
    <property type="molecule type" value="Genomic_DNA"/>
</dbReference>
<reference evidence="2 3" key="1">
    <citation type="submission" date="2017-05" db="EMBL/GenBank/DDBJ databases">
        <authorList>
            <person name="Song R."/>
            <person name="Chenine A.L."/>
            <person name="Ruprecht R.M."/>
        </authorList>
    </citation>
    <scope>NUCLEOTIDE SEQUENCE [LARGE SCALE GENOMIC DNA]</scope>
    <source>
        <strain evidence="2 3">CECT 8663</strain>
    </source>
</reference>
<feature type="region of interest" description="Disordered" evidence="1">
    <location>
        <begin position="483"/>
        <end position="507"/>
    </location>
</feature>
<gene>
    <name evidence="2" type="primary">mbeA</name>
    <name evidence="2" type="ORF">PEV8663_04048</name>
</gene>
<evidence type="ECO:0000313" key="3">
    <source>
        <dbReference type="Proteomes" id="UP000220836"/>
    </source>
</evidence>
<dbReference type="RefSeq" id="WP_097806476.1">
    <property type="nucleotide sequence ID" value="NZ_FXYH01000019.1"/>
</dbReference>